<sequence length="196" mass="20475">MKPTALVTGAARGIGALAARRLAAAAWDVVAVDTDEPGLARTARRSPNTHTRACDVTAPKAVAAVLAVTGPVHRLVCAPAAPSTELEHVLRTVVLGTSHVVDAALPGMLDRGHGEIIVLTEPPSRSPAHAAASAALASYLRALAAGHPAPRVRFRHATAPAGTQPRDVLDAVDRSLARRPRTLTVRPARELPRLFR</sequence>
<evidence type="ECO:0000313" key="3">
    <source>
        <dbReference type="EMBL" id="MFD0904033.1"/>
    </source>
</evidence>
<keyword evidence="4" id="KW-1185">Reference proteome</keyword>
<evidence type="ECO:0000256" key="2">
    <source>
        <dbReference type="ARBA" id="ARBA00023002"/>
    </source>
</evidence>
<dbReference type="RefSeq" id="WP_378303465.1">
    <property type="nucleotide sequence ID" value="NZ_JBHTJA010000071.1"/>
</dbReference>
<dbReference type="Proteomes" id="UP001596972">
    <property type="component" value="Unassembled WGS sequence"/>
</dbReference>
<organism evidence="3 4">
    <name type="scientific">Actinomadura sediminis</name>
    <dbReference type="NCBI Taxonomy" id="1038904"/>
    <lineage>
        <taxon>Bacteria</taxon>
        <taxon>Bacillati</taxon>
        <taxon>Actinomycetota</taxon>
        <taxon>Actinomycetes</taxon>
        <taxon>Streptosporangiales</taxon>
        <taxon>Thermomonosporaceae</taxon>
        <taxon>Actinomadura</taxon>
    </lineage>
</organism>
<keyword evidence="2" id="KW-0560">Oxidoreductase</keyword>
<dbReference type="PANTHER" id="PTHR42760:SF133">
    <property type="entry name" value="3-OXOACYL-[ACYL-CARRIER-PROTEIN] REDUCTASE"/>
    <property type="match status" value="1"/>
</dbReference>
<dbReference type="EMBL" id="JBHTJA010000071">
    <property type="protein sequence ID" value="MFD0904033.1"/>
    <property type="molecule type" value="Genomic_DNA"/>
</dbReference>
<dbReference type="Gene3D" id="3.40.50.720">
    <property type="entry name" value="NAD(P)-binding Rossmann-like Domain"/>
    <property type="match status" value="1"/>
</dbReference>
<proteinExistence type="inferred from homology"/>
<evidence type="ECO:0000256" key="1">
    <source>
        <dbReference type="ARBA" id="ARBA00006484"/>
    </source>
</evidence>
<protein>
    <submittedName>
        <fullName evidence="3">SDR family NAD(P)-dependent oxidoreductase</fullName>
    </submittedName>
</protein>
<dbReference type="InterPro" id="IPR036291">
    <property type="entry name" value="NAD(P)-bd_dom_sf"/>
</dbReference>
<dbReference type="PANTHER" id="PTHR42760">
    <property type="entry name" value="SHORT-CHAIN DEHYDROGENASES/REDUCTASES FAMILY MEMBER"/>
    <property type="match status" value="1"/>
</dbReference>
<dbReference type="SUPFAM" id="SSF51735">
    <property type="entry name" value="NAD(P)-binding Rossmann-fold domains"/>
    <property type="match status" value="1"/>
</dbReference>
<dbReference type="Pfam" id="PF00106">
    <property type="entry name" value="adh_short"/>
    <property type="match status" value="1"/>
</dbReference>
<reference evidence="4" key="1">
    <citation type="journal article" date="2019" name="Int. J. Syst. Evol. Microbiol.">
        <title>The Global Catalogue of Microorganisms (GCM) 10K type strain sequencing project: providing services to taxonomists for standard genome sequencing and annotation.</title>
        <authorList>
            <consortium name="The Broad Institute Genomics Platform"/>
            <consortium name="The Broad Institute Genome Sequencing Center for Infectious Disease"/>
            <person name="Wu L."/>
            <person name="Ma J."/>
        </authorList>
    </citation>
    <scope>NUCLEOTIDE SEQUENCE [LARGE SCALE GENOMIC DNA]</scope>
    <source>
        <strain evidence="4">JCM 31202</strain>
    </source>
</reference>
<dbReference type="InterPro" id="IPR002347">
    <property type="entry name" value="SDR_fam"/>
</dbReference>
<name>A0ABW3EYV6_9ACTN</name>
<dbReference type="PRINTS" id="PR00081">
    <property type="entry name" value="GDHRDH"/>
</dbReference>
<accession>A0ABW3EYV6</accession>
<evidence type="ECO:0000313" key="4">
    <source>
        <dbReference type="Proteomes" id="UP001596972"/>
    </source>
</evidence>
<gene>
    <name evidence="3" type="ORF">ACFQ11_26870</name>
</gene>
<comment type="similarity">
    <text evidence="1">Belongs to the short-chain dehydrogenases/reductases (SDR) family.</text>
</comment>
<comment type="caution">
    <text evidence="3">The sequence shown here is derived from an EMBL/GenBank/DDBJ whole genome shotgun (WGS) entry which is preliminary data.</text>
</comment>